<dbReference type="SUPFAM" id="SSF81606">
    <property type="entry name" value="PP2C-like"/>
    <property type="match status" value="1"/>
</dbReference>
<evidence type="ECO:0008006" key="7">
    <source>
        <dbReference type="Google" id="ProtNLM"/>
    </source>
</evidence>
<feature type="domain" description="GAF" evidence="3">
    <location>
        <begin position="213"/>
        <end position="360"/>
    </location>
</feature>
<dbReference type="InterPro" id="IPR003018">
    <property type="entry name" value="GAF"/>
</dbReference>
<name>A0ABP9H4U5_9ACTN</name>
<evidence type="ECO:0000313" key="6">
    <source>
        <dbReference type="Proteomes" id="UP001501195"/>
    </source>
</evidence>
<dbReference type="RefSeq" id="WP_345710446.1">
    <property type="nucleotide sequence ID" value="NZ_BAABIL010000016.1"/>
</dbReference>
<evidence type="ECO:0000259" key="4">
    <source>
        <dbReference type="SMART" id="SM00331"/>
    </source>
</evidence>
<dbReference type="InterPro" id="IPR029016">
    <property type="entry name" value="GAF-like_dom_sf"/>
</dbReference>
<dbReference type="SUPFAM" id="SSF55781">
    <property type="entry name" value="GAF domain-like"/>
    <property type="match status" value="1"/>
</dbReference>
<dbReference type="CDD" id="cd00130">
    <property type="entry name" value="PAS"/>
    <property type="match status" value="1"/>
</dbReference>
<dbReference type="Pfam" id="PF08448">
    <property type="entry name" value="PAS_4"/>
    <property type="match status" value="1"/>
</dbReference>
<dbReference type="Gene3D" id="3.30.450.40">
    <property type="match status" value="1"/>
</dbReference>
<dbReference type="Gene3D" id="3.30.450.20">
    <property type="entry name" value="PAS domain"/>
    <property type="match status" value="1"/>
</dbReference>
<dbReference type="Pfam" id="PF07228">
    <property type="entry name" value="SpoIIE"/>
    <property type="match status" value="1"/>
</dbReference>
<evidence type="ECO:0000256" key="1">
    <source>
        <dbReference type="ARBA" id="ARBA00022801"/>
    </source>
</evidence>
<dbReference type="SMART" id="SM00065">
    <property type="entry name" value="GAF"/>
    <property type="match status" value="1"/>
</dbReference>
<accession>A0ABP9H4U5</accession>
<dbReference type="EMBL" id="BAABIL010000016">
    <property type="protein sequence ID" value="GAA4962152.1"/>
    <property type="molecule type" value="Genomic_DNA"/>
</dbReference>
<dbReference type="InterPro" id="IPR036457">
    <property type="entry name" value="PPM-type-like_dom_sf"/>
</dbReference>
<dbReference type="PANTHER" id="PTHR43156">
    <property type="entry name" value="STAGE II SPORULATION PROTEIN E-RELATED"/>
    <property type="match status" value="1"/>
</dbReference>
<evidence type="ECO:0000259" key="3">
    <source>
        <dbReference type="SMART" id="SM00065"/>
    </source>
</evidence>
<dbReference type="InterPro" id="IPR013656">
    <property type="entry name" value="PAS_4"/>
</dbReference>
<evidence type="ECO:0000256" key="2">
    <source>
        <dbReference type="SAM" id="Coils"/>
    </source>
</evidence>
<dbReference type="InterPro" id="IPR052016">
    <property type="entry name" value="Bact_Sigma-Reg"/>
</dbReference>
<reference evidence="6" key="1">
    <citation type="journal article" date="2019" name="Int. J. Syst. Evol. Microbiol.">
        <title>The Global Catalogue of Microorganisms (GCM) 10K type strain sequencing project: providing services to taxonomists for standard genome sequencing and annotation.</title>
        <authorList>
            <consortium name="The Broad Institute Genomics Platform"/>
            <consortium name="The Broad Institute Genome Sequencing Center for Infectious Disease"/>
            <person name="Wu L."/>
            <person name="Ma J."/>
        </authorList>
    </citation>
    <scope>NUCLEOTIDE SEQUENCE [LARGE SCALE GENOMIC DNA]</scope>
    <source>
        <strain evidence="6">JCM 18126</strain>
    </source>
</reference>
<dbReference type="InterPro" id="IPR035965">
    <property type="entry name" value="PAS-like_dom_sf"/>
</dbReference>
<proteinExistence type="predicted"/>
<keyword evidence="6" id="KW-1185">Reference proteome</keyword>
<evidence type="ECO:0000313" key="5">
    <source>
        <dbReference type="EMBL" id="GAA4962152.1"/>
    </source>
</evidence>
<dbReference type="Pfam" id="PF13185">
    <property type="entry name" value="GAF_2"/>
    <property type="match status" value="1"/>
</dbReference>
<protein>
    <recommendedName>
        <fullName evidence="7">Serine phosphatase RsbU (Regulator of sigma subunit)</fullName>
    </recommendedName>
</protein>
<dbReference type="Gene3D" id="3.60.40.10">
    <property type="entry name" value="PPM-type phosphatase domain"/>
    <property type="match status" value="1"/>
</dbReference>
<feature type="coiled-coil region" evidence="2">
    <location>
        <begin position="339"/>
        <end position="375"/>
    </location>
</feature>
<dbReference type="InterPro" id="IPR001932">
    <property type="entry name" value="PPM-type_phosphatase-like_dom"/>
</dbReference>
<dbReference type="InterPro" id="IPR000014">
    <property type="entry name" value="PAS"/>
</dbReference>
<dbReference type="Proteomes" id="UP001501195">
    <property type="component" value="Unassembled WGS sequence"/>
</dbReference>
<feature type="domain" description="PPM-type phosphatase" evidence="4">
    <location>
        <begin position="387"/>
        <end position="605"/>
    </location>
</feature>
<dbReference type="SUPFAM" id="SSF55785">
    <property type="entry name" value="PYP-like sensor domain (PAS domain)"/>
    <property type="match status" value="1"/>
</dbReference>
<sequence length="622" mass="66494">MVDGVVGGGTGGLPEVDFAKVFDEAPAPFLLLTPDFVIVHANRARLEATATTLEDTVGRNLFDVFPAAPDDPAAEGIRMLRESLERVRDTGRPDLMPVTKYDIPMPDGGYVERYWSPRNVPVLDERGRVVLLLHRSDDITEYVRDRDEARLEAARGSRWRERVTQVESDLFARTRELESANARLREVGEQQRRTARRLAGLAALASELAATETSADLLEVLFRRAGATVGATAVLVGTVRDDDRLELADSLGERSALHGGLLPADSPLAVAAAARGARVLVPDASRAAPVPAVGAEAVRTAGLRAWAALPLRAAGRPLGAVAFGWAQPQVFGAEETELLEAVAAQCAQALERVRRLEAERQRASATRTLAETLQRSLLTDPPQPDHLHVVARYVPAAQEAHVGGDWYDAFPSRDGATHLVIGDVTGHDRFAAAAMGQLRNTLRGIAHALGRSPAEVLTALDEALADLGSTTLATAVLARVEQAPEESAAGLRTLRWSNAGHPPPLLLQPGAPARLLSRPEDLMLGLLPHVPRSDHAEALHPGATVVLYTDGLVERRGETLDEGLRRLVEAGARLAELPLPGLCDALIAELAPSAEDDVALLAVRAHPQDRPRPPEAGPAGNP</sequence>
<keyword evidence="2" id="KW-0175">Coiled coil</keyword>
<organism evidence="5 6">
    <name type="scientific">Kineococcus glutinatus</name>
    <dbReference type="NCBI Taxonomy" id="1070872"/>
    <lineage>
        <taxon>Bacteria</taxon>
        <taxon>Bacillati</taxon>
        <taxon>Actinomycetota</taxon>
        <taxon>Actinomycetes</taxon>
        <taxon>Kineosporiales</taxon>
        <taxon>Kineosporiaceae</taxon>
        <taxon>Kineococcus</taxon>
    </lineage>
</organism>
<gene>
    <name evidence="5" type="ORF">GCM10023225_02110</name>
</gene>
<keyword evidence="1" id="KW-0378">Hydrolase</keyword>
<dbReference type="PANTHER" id="PTHR43156:SF2">
    <property type="entry name" value="STAGE II SPORULATION PROTEIN E"/>
    <property type="match status" value="1"/>
</dbReference>
<dbReference type="SMART" id="SM00331">
    <property type="entry name" value="PP2C_SIG"/>
    <property type="match status" value="1"/>
</dbReference>
<comment type="caution">
    <text evidence="5">The sequence shown here is derived from an EMBL/GenBank/DDBJ whole genome shotgun (WGS) entry which is preliminary data.</text>
</comment>